<comment type="catalytic activity">
    <reaction evidence="8">
        <text>L-seryl-[protein] + ATP = O-phospho-L-seryl-[protein] + ADP + H(+)</text>
        <dbReference type="Rhea" id="RHEA:17989"/>
        <dbReference type="Rhea" id="RHEA-COMP:9863"/>
        <dbReference type="Rhea" id="RHEA-COMP:11604"/>
        <dbReference type="ChEBI" id="CHEBI:15378"/>
        <dbReference type="ChEBI" id="CHEBI:29999"/>
        <dbReference type="ChEBI" id="CHEBI:30616"/>
        <dbReference type="ChEBI" id="CHEBI:83421"/>
        <dbReference type="ChEBI" id="CHEBI:456216"/>
        <dbReference type="EC" id="2.7.11.1"/>
    </reaction>
</comment>
<evidence type="ECO:0000313" key="13">
    <source>
        <dbReference type="Proteomes" id="UP001201980"/>
    </source>
</evidence>
<keyword evidence="2" id="KW-0723">Serine/threonine-protein kinase</keyword>
<evidence type="ECO:0000256" key="9">
    <source>
        <dbReference type="PROSITE-ProRule" id="PRU10141"/>
    </source>
</evidence>
<feature type="binding site" evidence="9">
    <location>
        <position position="44"/>
    </location>
    <ligand>
        <name>ATP</name>
        <dbReference type="ChEBI" id="CHEBI:30616"/>
    </ligand>
</feature>
<organism evidence="12 13">
    <name type="scientific">Zalerion maritima</name>
    <dbReference type="NCBI Taxonomy" id="339359"/>
    <lineage>
        <taxon>Eukaryota</taxon>
        <taxon>Fungi</taxon>
        <taxon>Dikarya</taxon>
        <taxon>Ascomycota</taxon>
        <taxon>Pezizomycotina</taxon>
        <taxon>Sordariomycetes</taxon>
        <taxon>Lulworthiomycetidae</taxon>
        <taxon>Lulworthiales</taxon>
        <taxon>Lulworthiaceae</taxon>
        <taxon>Zalerion</taxon>
    </lineage>
</organism>
<accession>A0AAD5WTN7</accession>
<evidence type="ECO:0000256" key="7">
    <source>
        <dbReference type="ARBA" id="ARBA00047899"/>
    </source>
</evidence>
<dbReference type="AlphaFoldDB" id="A0AAD5WTN7"/>
<evidence type="ECO:0000256" key="4">
    <source>
        <dbReference type="ARBA" id="ARBA00022741"/>
    </source>
</evidence>
<evidence type="ECO:0000259" key="11">
    <source>
        <dbReference type="PROSITE" id="PS50011"/>
    </source>
</evidence>
<dbReference type="GO" id="GO:0007095">
    <property type="term" value="P:mitotic G2 DNA damage checkpoint signaling"/>
    <property type="evidence" value="ECO:0007669"/>
    <property type="project" value="TreeGrafter"/>
</dbReference>
<dbReference type="InterPro" id="IPR000719">
    <property type="entry name" value="Prot_kinase_dom"/>
</dbReference>
<dbReference type="PANTHER" id="PTHR43895">
    <property type="entry name" value="CALCIUM/CALMODULIN-DEPENDENT PROTEIN KINASE KINASE-RELATED"/>
    <property type="match status" value="1"/>
</dbReference>
<dbReference type="GO" id="GO:0035861">
    <property type="term" value="C:site of double-strand break"/>
    <property type="evidence" value="ECO:0007669"/>
    <property type="project" value="TreeGrafter"/>
</dbReference>
<evidence type="ECO:0000256" key="2">
    <source>
        <dbReference type="ARBA" id="ARBA00022527"/>
    </source>
</evidence>
<dbReference type="GO" id="GO:0005524">
    <property type="term" value="F:ATP binding"/>
    <property type="evidence" value="ECO:0007669"/>
    <property type="project" value="UniProtKB-UniRule"/>
</dbReference>
<dbReference type="EMBL" id="JAKWBI020000112">
    <property type="protein sequence ID" value="KAJ2902458.1"/>
    <property type="molecule type" value="Genomic_DNA"/>
</dbReference>
<dbReference type="Gene3D" id="1.10.510.10">
    <property type="entry name" value="Transferase(Phosphotransferase) domain 1"/>
    <property type="match status" value="1"/>
</dbReference>
<dbReference type="Pfam" id="PF00069">
    <property type="entry name" value="Pkinase"/>
    <property type="match status" value="1"/>
</dbReference>
<feature type="region of interest" description="Disordered" evidence="10">
    <location>
        <begin position="381"/>
        <end position="401"/>
    </location>
</feature>
<evidence type="ECO:0000256" key="1">
    <source>
        <dbReference type="ARBA" id="ARBA00012513"/>
    </source>
</evidence>
<keyword evidence="6 9" id="KW-0067">ATP-binding</keyword>
<keyword evidence="13" id="KW-1185">Reference proteome</keyword>
<comment type="caution">
    <text evidence="12">The sequence shown here is derived from an EMBL/GenBank/DDBJ whole genome shotgun (WGS) entry which is preliminary data.</text>
</comment>
<dbReference type="SUPFAM" id="SSF56112">
    <property type="entry name" value="Protein kinase-like (PK-like)"/>
    <property type="match status" value="1"/>
</dbReference>
<name>A0AAD5WTN7_9PEZI</name>
<evidence type="ECO:0000256" key="6">
    <source>
        <dbReference type="ARBA" id="ARBA00022840"/>
    </source>
</evidence>
<dbReference type="GO" id="GO:0004674">
    <property type="term" value="F:protein serine/threonine kinase activity"/>
    <property type="evidence" value="ECO:0007669"/>
    <property type="project" value="UniProtKB-KW"/>
</dbReference>
<evidence type="ECO:0000256" key="3">
    <source>
        <dbReference type="ARBA" id="ARBA00022679"/>
    </source>
</evidence>
<evidence type="ECO:0000313" key="12">
    <source>
        <dbReference type="EMBL" id="KAJ2902458.1"/>
    </source>
</evidence>
<evidence type="ECO:0000256" key="5">
    <source>
        <dbReference type="ARBA" id="ARBA00022777"/>
    </source>
</evidence>
<dbReference type="InterPro" id="IPR011009">
    <property type="entry name" value="Kinase-like_dom_sf"/>
</dbReference>
<keyword evidence="4 9" id="KW-0547">Nucleotide-binding</keyword>
<comment type="catalytic activity">
    <reaction evidence="7">
        <text>L-threonyl-[protein] + ATP = O-phospho-L-threonyl-[protein] + ADP + H(+)</text>
        <dbReference type="Rhea" id="RHEA:46608"/>
        <dbReference type="Rhea" id="RHEA-COMP:11060"/>
        <dbReference type="Rhea" id="RHEA-COMP:11605"/>
        <dbReference type="ChEBI" id="CHEBI:15378"/>
        <dbReference type="ChEBI" id="CHEBI:30013"/>
        <dbReference type="ChEBI" id="CHEBI:30616"/>
        <dbReference type="ChEBI" id="CHEBI:61977"/>
        <dbReference type="ChEBI" id="CHEBI:456216"/>
        <dbReference type="EC" id="2.7.11.1"/>
    </reaction>
</comment>
<protein>
    <recommendedName>
        <fullName evidence="1">non-specific serine/threonine protein kinase</fullName>
        <ecNumber evidence="1">2.7.11.1</ecNumber>
    </recommendedName>
</protein>
<dbReference type="PANTHER" id="PTHR43895:SF32">
    <property type="entry name" value="SERINE_THREONINE-PROTEIN KINASE CHK1"/>
    <property type="match status" value="1"/>
</dbReference>
<proteinExistence type="predicted"/>
<reference evidence="12" key="1">
    <citation type="submission" date="2022-07" db="EMBL/GenBank/DDBJ databases">
        <title>Draft genome sequence of Zalerion maritima ATCC 34329, a (micro)plastics degrading marine fungus.</title>
        <authorList>
            <person name="Paco A."/>
            <person name="Goncalves M.F.M."/>
            <person name="Rocha-Santos T.A.P."/>
            <person name="Alves A."/>
        </authorList>
    </citation>
    <scope>NUCLEOTIDE SEQUENCE</scope>
    <source>
        <strain evidence="12">ATCC 34329</strain>
    </source>
</reference>
<keyword evidence="5" id="KW-0418">Kinase</keyword>
<keyword evidence="3" id="KW-0808">Transferase</keyword>
<dbReference type="InterPro" id="IPR017441">
    <property type="entry name" value="Protein_kinase_ATP_BS"/>
</dbReference>
<dbReference type="Proteomes" id="UP001201980">
    <property type="component" value="Unassembled WGS sequence"/>
</dbReference>
<dbReference type="GO" id="GO:0005737">
    <property type="term" value="C:cytoplasm"/>
    <property type="evidence" value="ECO:0007669"/>
    <property type="project" value="TreeGrafter"/>
</dbReference>
<dbReference type="PROSITE" id="PS50011">
    <property type="entry name" value="PROTEIN_KINASE_DOM"/>
    <property type="match status" value="1"/>
</dbReference>
<feature type="compositionally biased region" description="Polar residues" evidence="10">
    <location>
        <begin position="381"/>
        <end position="397"/>
    </location>
</feature>
<evidence type="ECO:0000256" key="8">
    <source>
        <dbReference type="ARBA" id="ARBA00048679"/>
    </source>
</evidence>
<evidence type="ECO:0000256" key="10">
    <source>
        <dbReference type="SAM" id="MobiDB-lite"/>
    </source>
</evidence>
<sequence length="562" mass="62341">MSQLDPLPTDLPFRIISKTIGRGAYASIKKAVPLDADTPIFAVKFIHKTYATKQGRISAKQIAMEVSLHSHIGQHANIIEWFATGEDDVWRWIAMEYASGGDLFDKIEADVGVSDTVAQIYFSQLVAGVSFVHSKGVAHRDLKPENILLSEGGDLKIADFGMATMFAYQGQRKMSSTICGSPPYVAPEVLTCARAPRREGRKYDPEQADIWSCGVILFVLLVGNTPWDQPTEESWEFVEYVKTGGHSSDELWQRVPADAQSLLRGMLAIDSSKRFNMQRIRQHPWFSRSNPLMMENGRMKDPLQVATLMLSKLRIDFDKPVPRNGGNASQDAMDTDPVGGISSTQPEPMLQDPFFDFDCRLNTNAPTLGNLSANRISAFSSTRPTTSHNIGGISATQPVGGHGMGVTSGSAREILDSEPGLSQFSQTPGVSLTLTQRARQFRDLVPEQRFTKFLSASPPHHLISLLVDALHNLSVPLPSNLPEPEMSPSAPYVWMVKIRAMDGRKQSMHGEIVVDRYYLGGEFGGELLEVRFLKMKGDPLEWRRFFKRVAVLCRDGVFKPEA</sequence>
<feature type="domain" description="Protein kinase" evidence="11">
    <location>
        <begin position="14"/>
        <end position="286"/>
    </location>
</feature>
<dbReference type="PROSITE" id="PS00107">
    <property type="entry name" value="PROTEIN_KINASE_ATP"/>
    <property type="match status" value="1"/>
</dbReference>
<dbReference type="GO" id="GO:0005634">
    <property type="term" value="C:nucleus"/>
    <property type="evidence" value="ECO:0007669"/>
    <property type="project" value="TreeGrafter"/>
</dbReference>
<dbReference type="PROSITE" id="PS00108">
    <property type="entry name" value="PROTEIN_KINASE_ST"/>
    <property type="match status" value="1"/>
</dbReference>
<dbReference type="EC" id="2.7.11.1" evidence="1"/>
<dbReference type="FunFam" id="1.10.510.10:FF:000692">
    <property type="entry name" value="Serine/threonine protein kinase, variant"/>
    <property type="match status" value="1"/>
</dbReference>
<dbReference type="InterPro" id="IPR008271">
    <property type="entry name" value="Ser/Thr_kinase_AS"/>
</dbReference>
<dbReference type="SMART" id="SM00220">
    <property type="entry name" value="S_TKc"/>
    <property type="match status" value="1"/>
</dbReference>
<gene>
    <name evidence="12" type="ORF">MKZ38_000587</name>
</gene>